<evidence type="ECO:0000313" key="2">
    <source>
        <dbReference type="EMBL" id="RXK37805.1"/>
    </source>
</evidence>
<dbReference type="EMBL" id="SDIL01000060">
    <property type="protein sequence ID" value="RXK37805.1"/>
    <property type="molecule type" value="Genomic_DNA"/>
</dbReference>
<dbReference type="InParanoid" id="A0A4Q1BJI4"/>
<dbReference type="VEuPathDB" id="FungiDB:TREMEDRAFT_58436"/>
<keyword evidence="1" id="KW-0472">Membrane</keyword>
<dbReference type="Proteomes" id="UP000289152">
    <property type="component" value="Unassembled WGS sequence"/>
</dbReference>
<sequence>MLPQSRTRSLSLARSPTVLTSPNIYSAHSSQAYETYELSRRLSDVEEDGEKVVSPLLNVPLGMEEEGMTRRVPEIRMEIQDEQVFERPDAVEMLGIGLSTGMVAILAVMAFMTTIYNWVL</sequence>
<gene>
    <name evidence="2" type="ORF">M231_04961</name>
</gene>
<name>A0A4Q1BJI4_TREME</name>
<organism evidence="2 3">
    <name type="scientific">Tremella mesenterica</name>
    <name type="common">Jelly fungus</name>
    <dbReference type="NCBI Taxonomy" id="5217"/>
    <lineage>
        <taxon>Eukaryota</taxon>
        <taxon>Fungi</taxon>
        <taxon>Dikarya</taxon>
        <taxon>Basidiomycota</taxon>
        <taxon>Agaricomycotina</taxon>
        <taxon>Tremellomycetes</taxon>
        <taxon>Tremellales</taxon>
        <taxon>Tremellaceae</taxon>
        <taxon>Tremella</taxon>
    </lineage>
</organism>
<comment type="caution">
    <text evidence="2">The sequence shown here is derived from an EMBL/GenBank/DDBJ whole genome shotgun (WGS) entry which is preliminary data.</text>
</comment>
<protein>
    <submittedName>
        <fullName evidence="2">Uncharacterized protein</fullName>
    </submittedName>
</protein>
<feature type="transmembrane region" description="Helical" evidence="1">
    <location>
        <begin position="93"/>
        <end position="119"/>
    </location>
</feature>
<reference evidence="2 3" key="1">
    <citation type="submission" date="2016-06" db="EMBL/GenBank/DDBJ databases">
        <title>Evolution of pathogenesis and genome organization in the Tremellales.</title>
        <authorList>
            <person name="Cuomo C."/>
            <person name="Litvintseva A."/>
            <person name="Heitman J."/>
            <person name="Chen Y."/>
            <person name="Sun S."/>
            <person name="Springer D."/>
            <person name="Dromer F."/>
            <person name="Young S."/>
            <person name="Zeng Q."/>
            <person name="Chapman S."/>
            <person name="Gujja S."/>
            <person name="Saif S."/>
            <person name="Birren B."/>
        </authorList>
    </citation>
    <scope>NUCLEOTIDE SEQUENCE [LARGE SCALE GENOMIC DNA]</scope>
    <source>
        <strain evidence="2 3">ATCC 28783</strain>
    </source>
</reference>
<proteinExistence type="predicted"/>
<dbReference type="AlphaFoldDB" id="A0A4Q1BJI4"/>
<keyword evidence="1" id="KW-1133">Transmembrane helix</keyword>
<keyword evidence="3" id="KW-1185">Reference proteome</keyword>
<evidence type="ECO:0000313" key="3">
    <source>
        <dbReference type="Proteomes" id="UP000289152"/>
    </source>
</evidence>
<evidence type="ECO:0000256" key="1">
    <source>
        <dbReference type="SAM" id="Phobius"/>
    </source>
</evidence>
<keyword evidence="1" id="KW-0812">Transmembrane</keyword>
<accession>A0A4Q1BJI4</accession>